<evidence type="ECO:0000259" key="3">
    <source>
        <dbReference type="PROSITE" id="PS50113"/>
    </source>
</evidence>
<dbReference type="PROSITE" id="PS50885">
    <property type="entry name" value="HAMP"/>
    <property type="match status" value="1"/>
</dbReference>
<dbReference type="InterPro" id="IPR000014">
    <property type="entry name" value="PAS"/>
</dbReference>
<dbReference type="Gene3D" id="3.30.450.20">
    <property type="entry name" value="PAS domain"/>
    <property type="match status" value="1"/>
</dbReference>
<dbReference type="InterPro" id="IPR003660">
    <property type="entry name" value="HAMP_dom"/>
</dbReference>
<dbReference type="InterPro" id="IPR035965">
    <property type="entry name" value="PAS-like_dom_sf"/>
</dbReference>
<dbReference type="GO" id="GO:0007165">
    <property type="term" value="P:signal transduction"/>
    <property type="evidence" value="ECO:0007669"/>
    <property type="project" value="InterPro"/>
</dbReference>
<dbReference type="Pfam" id="PF08448">
    <property type="entry name" value="PAS_4"/>
    <property type="match status" value="1"/>
</dbReference>
<dbReference type="CDD" id="cd06225">
    <property type="entry name" value="HAMP"/>
    <property type="match status" value="1"/>
</dbReference>
<dbReference type="PROSITE" id="PS50113">
    <property type="entry name" value="PAC"/>
    <property type="match status" value="1"/>
</dbReference>
<reference evidence="5 6" key="1">
    <citation type="submission" date="2019-02" db="EMBL/GenBank/DDBJ databases">
        <title>Closed genome of Sporomusa termitida DSM 4440.</title>
        <authorList>
            <person name="Poehlein A."/>
            <person name="Daniel R."/>
        </authorList>
    </citation>
    <scope>NUCLEOTIDE SEQUENCE [LARGE SCALE GENOMIC DNA]</scope>
    <source>
        <strain evidence="5 6">DSM 4440</strain>
    </source>
</reference>
<evidence type="ECO:0000256" key="1">
    <source>
        <dbReference type="SAM" id="Coils"/>
    </source>
</evidence>
<dbReference type="Gene3D" id="1.10.10.2840">
    <property type="entry name" value="PucR C-terminal helix-turn-helix domain"/>
    <property type="match status" value="1"/>
</dbReference>
<dbReference type="GO" id="GO:0016020">
    <property type="term" value="C:membrane"/>
    <property type="evidence" value="ECO:0007669"/>
    <property type="project" value="InterPro"/>
</dbReference>
<sequence>MNPELKAELDEIIKLIHSLIKKKGLPPGLAEYADKSPLLGQLVNDLTAICEFANTLSNGDLSQTLGLRGYFPGALKALQANLRHLTWQTSMVAAGDYSQRVDFMGDFSLSFNTMIIRLQQATENEQRYIAELEKSQAAIAESERKYRLIAENTDDVIWLLDKSMKVCYISPSITKLTGYAPEKFTGKTAVETPMPCLQAIFHEASIAFANEAAAKKPLIIESEQVRHNEKIIWTESLVSIASNNEGDFVGYLGVTRDISERKRNESLVRQAYERRKKAEFFNQLTLAKSGSELEMLHIARQNKIYIPQNFSCLVLTITSLDTLVADEHNLHRKQQIIDALVDFLSRKESTIAWETTSGIAVIVPVPKTTDRKTAELETAREYSKEISLYFPDLQIVIGLANYAAGLSLFASRLHNAATAAAIGTRIWPGQQIYHYDDCGIYQVLAPFARTDDAHNYIKRLIGPLIAHDKAAGTHLVETLEKLLSGLSFKEIGGQMYLHHKTIQLRKQRIEQILELSLDCHETRLTLATALQLHRLTQPTQEPAAVHTQY</sequence>
<dbReference type="InterPro" id="IPR042070">
    <property type="entry name" value="PucR_C-HTH_sf"/>
</dbReference>
<dbReference type="NCBIfam" id="TIGR00229">
    <property type="entry name" value="sensory_box"/>
    <property type="match status" value="1"/>
</dbReference>
<dbReference type="SMART" id="SM00091">
    <property type="entry name" value="PAS"/>
    <property type="match status" value="1"/>
</dbReference>
<dbReference type="CDD" id="cd00130">
    <property type="entry name" value="PAS"/>
    <property type="match status" value="1"/>
</dbReference>
<accession>A0A517DY23</accession>
<dbReference type="AlphaFoldDB" id="A0A517DY23"/>
<feature type="domain" description="HAMP" evidence="4">
    <location>
        <begin position="76"/>
        <end position="123"/>
    </location>
</feature>
<dbReference type="PANTHER" id="PTHR33744">
    <property type="entry name" value="CARBOHYDRATE DIACID REGULATOR"/>
    <property type="match status" value="1"/>
</dbReference>
<dbReference type="KEGG" id="sted:SPTER_36840"/>
<dbReference type="Pfam" id="PF13556">
    <property type="entry name" value="HTH_30"/>
    <property type="match status" value="1"/>
</dbReference>
<evidence type="ECO:0000313" key="5">
    <source>
        <dbReference type="EMBL" id="QDR82260.1"/>
    </source>
</evidence>
<feature type="domain" description="PAS" evidence="2">
    <location>
        <begin position="142"/>
        <end position="190"/>
    </location>
</feature>
<keyword evidence="1" id="KW-0175">Coiled coil</keyword>
<dbReference type="PANTHER" id="PTHR33744:SF1">
    <property type="entry name" value="DNA-BINDING TRANSCRIPTIONAL ACTIVATOR ADER"/>
    <property type="match status" value="1"/>
</dbReference>
<evidence type="ECO:0000259" key="4">
    <source>
        <dbReference type="PROSITE" id="PS50885"/>
    </source>
</evidence>
<evidence type="ECO:0000259" key="2">
    <source>
        <dbReference type="PROSITE" id="PS50112"/>
    </source>
</evidence>
<dbReference type="InterPro" id="IPR013656">
    <property type="entry name" value="PAS_4"/>
</dbReference>
<name>A0A517DY23_9FIRM</name>
<protein>
    <submittedName>
        <fullName evidence="5">PAS domain S-box protein</fullName>
    </submittedName>
</protein>
<keyword evidence="6" id="KW-1185">Reference proteome</keyword>
<dbReference type="OrthoDB" id="1677617at2"/>
<dbReference type="InterPro" id="IPR000700">
    <property type="entry name" value="PAS-assoc_C"/>
</dbReference>
<feature type="domain" description="PAC" evidence="3">
    <location>
        <begin position="218"/>
        <end position="270"/>
    </location>
</feature>
<dbReference type="RefSeq" id="WP_144351663.1">
    <property type="nucleotide sequence ID" value="NZ_CP036259.1"/>
</dbReference>
<gene>
    <name evidence="5" type="ORF">SPTER_36840</name>
</gene>
<dbReference type="SUPFAM" id="SSF55785">
    <property type="entry name" value="PYP-like sensor domain (PAS domain)"/>
    <property type="match status" value="1"/>
</dbReference>
<organism evidence="5 6">
    <name type="scientific">Sporomusa termitida</name>
    <dbReference type="NCBI Taxonomy" id="2377"/>
    <lineage>
        <taxon>Bacteria</taxon>
        <taxon>Bacillati</taxon>
        <taxon>Bacillota</taxon>
        <taxon>Negativicutes</taxon>
        <taxon>Selenomonadales</taxon>
        <taxon>Sporomusaceae</taxon>
        <taxon>Sporomusa</taxon>
    </lineage>
</organism>
<dbReference type="InterPro" id="IPR051448">
    <property type="entry name" value="CdaR-like_regulators"/>
</dbReference>
<dbReference type="Proteomes" id="UP000320776">
    <property type="component" value="Chromosome"/>
</dbReference>
<feature type="coiled-coil region" evidence="1">
    <location>
        <begin position="118"/>
        <end position="152"/>
    </location>
</feature>
<dbReference type="PROSITE" id="PS50112">
    <property type="entry name" value="PAS"/>
    <property type="match status" value="1"/>
</dbReference>
<proteinExistence type="predicted"/>
<evidence type="ECO:0000313" key="6">
    <source>
        <dbReference type="Proteomes" id="UP000320776"/>
    </source>
</evidence>
<dbReference type="InterPro" id="IPR025736">
    <property type="entry name" value="PucR_C-HTH_dom"/>
</dbReference>
<dbReference type="EMBL" id="CP036259">
    <property type="protein sequence ID" value="QDR82260.1"/>
    <property type="molecule type" value="Genomic_DNA"/>
</dbReference>